<evidence type="ECO:0000313" key="2">
    <source>
        <dbReference type="EMBL" id="MCC2242594.1"/>
    </source>
</evidence>
<accession>A0AAW4WDE9</accession>
<gene>
    <name evidence="2" type="ORF">LKD47_09830</name>
</gene>
<dbReference type="AlphaFoldDB" id="A0AAW4WDE9"/>
<dbReference type="RefSeq" id="WP_227710332.1">
    <property type="nucleotide sequence ID" value="NZ_JAJEQW010000010.1"/>
</dbReference>
<evidence type="ECO:0000313" key="3">
    <source>
        <dbReference type="Proteomes" id="UP001198893"/>
    </source>
</evidence>
<dbReference type="InterPro" id="IPR046240">
    <property type="entry name" value="DUF6273"/>
</dbReference>
<feature type="domain" description="DUF6273" evidence="1">
    <location>
        <begin position="147"/>
        <end position="292"/>
    </location>
</feature>
<dbReference type="Proteomes" id="UP001198893">
    <property type="component" value="Unassembled WGS sequence"/>
</dbReference>
<evidence type="ECO:0000259" key="1">
    <source>
        <dbReference type="Pfam" id="PF19789"/>
    </source>
</evidence>
<name>A0AAW4WDE9_9FIRM</name>
<comment type="caution">
    <text evidence="2">The sequence shown here is derived from an EMBL/GenBank/DDBJ whole genome shotgun (WGS) entry which is preliminary data.</text>
</comment>
<dbReference type="EMBL" id="JAJEQW010000010">
    <property type="protein sequence ID" value="MCC2242594.1"/>
    <property type="molecule type" value="Genomic_DNA"/>
</dbReference>
<sequence>MSKLKIKTRGISMEVVGKDDLIQREREAFLEYAENHKGIQIGVTAIPVERLRPFPEHMNCKCSCDSEEPATEAEDKQEGSIDFIRTVKQHRKMNWEELAEKIKKGIIPVEVGAAVSCELTDGTPAEFVVTDVTDQYVRFETRNFIGGEVEWNEQDTNKGGYPDSDIRGYIDSTIWGLLPEDLQAVISDVDREWKDKDGNCGTYTTKLFLPAASEVFDEDSCYGDKGLYKQLDYYKDARNRIRVDEDGDTRVYWLASVRSGNSTYACNVHYRGNAGYWYASYSLHVPVCFQISKIS</sequence>
<dbReference type="Pfam" id="PF19789">
    <property type="entry name" value="DUF6273"/>
    <property type="match status" value="1"/>
</dbReference>
<reference evidence="2" key="1">
    <citation type="submission" date="2021-10" db="EMBL/GenBank/DDBJ databases">
        <title>Anaerobic single-cell dispensing facilitates the cultivation of human gut bacteria.</title>
        <authorList>
            <person name="Afrizal A."/>
        </authorList>
    </citation>
    <scope>NUCLEOTIDE SEQUENCE</scope>
    <source>
        <strain evidence="2">CLA-AA-H204</strain>
    </source>
</reference>
<protein>
    <submittedName>
        <fullName evidence="2">DUF6273 domain-containing protein</fullName>
    </submittedName>
</protein>
<organism evidence="2 3">
    <name type="scientific">Roseburia amylophila</name>
    <dbReference type="NCBI Taxonomy" id="2981794"/>
    <lineage>
        <taxon>Bacteria</taxon>
        <taxon>Bacillati</taxon>
        <taxon>Bacillota</taxon>
        <taxon>Clostridia</taxon>
        <taxon>Lachnospirales</taxon>
        <taxon>Lachnospiraceae</taxon>
        <taxon>Roseburia</taxon>
    </lineage>
</organism>
<proteinExistence type="predicted"/>